<proteinExistence type="predicted"/>
<reference evidence="1" key="1">
    <citation type="submission" date="2018-02" db="EMBL/GenBank/DDBJ databases">
        <title>Rhizophora mucronata_Transcriptome.</title>
        <authorList>
            <person name="Meera S.P."/>
            <person name="Sreeshan A."/>
            <person name="Augustine A."/>
        </authorList>
    </citation>
    <scope>NUCLEOTIDE SEQUENCE</scope>
    <source>
        <tissue evidence="1">Leaf</tissue>
    </source>
</reference>
<dbReference type="EMBL" id="GGEC01092880">
    <property type="protein sequence ID" value="MBX73364.1"/>
    <property type="molecule type" value="Transcribed_RNA"/>
</dbReference>
<evidence type="ECO:0000313" key="1">
    <source>
        <dbReference type="EMBL" id="MBX73364.1"/>
    </source>
</evidence>
<sequence length="14" mass="1633">MSSKQTWCSTQKFA</sequence>
<organism evidence="1">
    <name type="scientific">Rhizophora mucronata</name>
    <name type="common">Asiatic mangrove</name>
    <dbReference type="NCBI Taxonomy" id="61149"/>
    <lineage>
        <taxon>Eukaryota</taxon>
        <taxon>Viridiplantae</taxon>
        <taxon>Streptophyta</taxon>
        <taxon>Embryophyta</taxon>
        <taxon>Tracheophyta</taxon>
        <taxon>Spermatophyta</taxon>
        <taxon>Magnoliopsida</taxon>
        <taxon>eudicotyledons</taxon>
        <taxon>Gunneridae</taxon>
        <taxon>Pentapetalae</taxon>
        <taxon>rosids</taxon>
        <taxon>fabids</taxon>
        <taxon>Malpighiales</taxon>
        <taxon>Rhizophoraceae</taxon>
        <taxon>Rhizophora</taxon>
    </lineage>
</organism>
<accession>A0A2P2R2K9</accession>
<name>A0A2P2R2K9_RHIMU</name>
<protein>
    <submittedName>
        <fullName evidence="1">Uncharacterized protein</fullName>
    </submittedName>
</protein>